<reference evidence="3 4" key="1">
    <citation type="submission" date="2018-05" db="EMBL/GenBank/DDBJ databases">
        <title>Genomic Encyclopedia of Type Strains, Phase IV (KMG-IV): sequencing the most valuable type-strain genomes for metagenomic binning, comparative biology and taxonomic classification.</title>
        <authorList>
            <person name="Goeker M."/>
        </authorList>
    </citation>
    <scope>NUCLEOTIDE SEQUENCE [LARGE SCALE GENOMIC DNA]</scope>
    <source>
        <strain evidence="3 4">DSM 25134</strain>
    </source>
</reference>
<comment type="similarity">
    <text evidence="1 2">Belongs to the outer membrane factor (OMF) (TC 1.B.17) family.</text>
</comment>
<dbReference type="OrthoDB" id="9770517at2"/>
<dbReference type="AlphaFoldDB" id="A0A318JM28"/>
<comment type="subcellular location">
    <subcellularLocation>
        <location evidence="2">Cell membrane</location>
        <topology evidence="2">Lipid-anchor</topology>
    </subcellularLocation>
</comment>
<keyword evidence="2" id="KW-1134">Transmembrane beta strand</keyword>
<dbReference type="Gene3D" id="2.20.200.10">
    <property type="entry name" value="Outer membrane efflux proteins (OEP)"/>
    <property type="match status" value="1"/>
</dbReference>
<keyword evidence="2" id="KW-0812">Transmembrane</keyword>
<evidence type="ECO:0000256" key="2">
    <source>
        <dbReference type="RuleBase" id="RU362097"/>
    </source>
</evidence>
<organism evidence="3 4">
    <name type="scientific">Aquitalea magnusonii</name>
    <dbReference type="NCBI Taxonomy" id="332411"/>
    <lineage>
        <taxon>Bacteria</taxon>
        <taxon>Pseudomonadati</taxon>
        <taxon>Pseudomonadota</taxon>
        <taxon>Betaproteobacteria</taxon>
        <taxon>Neisseriales</taxon>
        <taxon>Chromobacteriaceae</taxon>
        <taxon>Aquitalea</taxon>
    </lineage>
</organism>
<dbReference type="NCBIfam" id="TIGR01845">
    <property type="entry name" value="outer_NodT"/>
    <property type="match status" value="1"/>
</dbReference>
<dbReference type="RefSeq" id="WP_110312837.1">
    <property type="nucleotide sequence ID" value="NZ_QJKC01000001.1"/>
</dbReference>
<dbReference type="Pfam" id="PF02321">
    <property type="entry name" value="OEP"/>
    <property type="match status" value="2"/>
</dbReference>
<feature type="signal peptide" evidence="2">
    <location>
        <begin position="1"/>
        <end position="22"/>
    </location>
</feature>
<keyword evidence="4" id="KW-1185">Reference proteome</keyword>
<keyword evidence="2" id="KW-0732">Signal</keyword>
<dbReference type="PANTHER" id="PTHR30203">
    <property type="entry name" value="OUTER MEMBRANE CATION EFFLUX PROTEIN"/>
    <property type="match status" value="1"/>
</dbReference>
<comment type="caution">
    <text evidence="3">The sequence shown here is derived from an EMBL/GenBank/DDBJ whole genome shotgun (WGS) entry which is preliminary data.</text>
</comment>
<dbReference type="Gene3D" id="1.20.1600.10">
    <property type="entry name" value="Outer membrane efflux proteins (OEP)"/>
    <property type="match status" value="1"/>
</dbReference>
<feature type="chain" id="PRO_5016191808" evidence="2">
    <location>
        <begin position="23"/>
        <end position="470"/>
    </location>
</feature>
<dbReference type="InterPro" id="IPR010131">
    <property type="entry name" value="MdtP/NodT-like"/>
</dbReference>
<evidence type="ECO:0000256" key="1">
    <source>
        <dbReference type="ARBA" id="ARBA00007613"/>
    </source>
</evidence>
<accession>A0A318JM28</accession>
<sequence>MKVLYPLLLTSLLLAGCTSLTASPYQVPVVTLPAQWQGAAAADDGPISGDNWWQQFGDAELNRLVALVLSRNNDLAAAAIKVQQAMLKAELAATDLAPTPAFSLSSSTSQRLGGAAVNSQTHAASLSVSYEADLWGQLSHLRDAKAWEARATEQDRAASRLSLIGSTIKLYWKQAWLQQRLQLGAASVDYQQQALRLVLAKQQAGAAAQLDVLTVRQSLASQQASLYDYQQQLAETRNALAILLDGPPLGVLTTASSLPQQDLPDVPAGLPVQLLARRPDLRAAELRLRETLANGDATRASYYPDFSLTGSLGSSSSRLAQVLSNPLATLGAGLTLPFLQVRQMKLNNSISDADYQLAVVNFRQTLYTALADVENALAARSHYQQQGQRLTLSAQLAGQSEQLYRLRYQAGAAALKDWLDAQETRRQAEVSLLENRYNRLLNQVTLYQALGGDAQPHQLAAHDSAPGGGG</sequence>
<name>A0A318JM28_9NEIS</name>
<keyword evidence="2 3" id="KW-0449">Lipoprotein</keyword>
<keyword evidence="2" id="KW-0472">Membrane</keyword>
<evidence type="ECO:0000313" key="4">
    <source>
        <dbReference type="Proteomes" id="UP000248395"/>
    </source>
</evidence>
<dbReference type="GO" id="GO:0015562">
    <property type="term" value="F:efflux transmembrane transporter activity"/>
    <property type="evidence" value="ECO:0007669"/>
    <property type="project" value="InterPro"/>
</dbReference>
<dbReference type="PANTHER" id="PTHR30203:SF32">
    <property type="entry name" value="CATION EFFLUX SYSTEM PROTEIN CUSC"/>
    <property type="match status" value="1"/>
</dbReference>
<keyword evidence="2" id="KW-0564">Palmitate</keyword>
<dbReference type="PROSITE" id="PS51257">
    <property type="entry name" value="PROKAR_LIPOPROTEIN"/>
    <property type="match status" value="1"/>
</dbReference>
<dbReference type="SUPFAM" id="SSF56954">
    <property type="entry name" value="Outer membrane efflux proteins (OEP)"/>
    <property type="match status" value="1"/>
</dbReference>
<gene>
    <name evidence="3" type="ORF">DFR38_10177</name>
</gene>
<dbReference type="InterPro" id="IPR003423">
    <property type="entry name" value="OMP_efflux"/>
</dbReference>
<proteinExistence type="inferred from homology"/>
<dbReference type="GO" id="GO:0005886">
    <property type="term" value="C:plasma membrane"/>
    <property type="evidence" value="ECO:0007669"/>
    <property type="project" value="UniProtKB-SubCell"/>
</dbReference>
<dbReference type="EMBL" id="QJKC01000001">
    <property type="protein sequence ID" value="PXX51020.1"/>
    <property type="molecule type" value="Genomic_DNA"/>
</dbReference>
<protein>
    <submittedName>
        <fullName evidence="3">NodT family efflux transporter outer membrane factor (OMF) lipoprotein</fullName>
    </submittedName>
</protein>
<evidence type="ECO:0000313" key="3">
    <source>
        <dbReference type="EMBL" id="PXX51020.1"/>
    </source>
</evidence>
<dbReference type="Proteomes" id="UP000248395">
    <property type="component" value="Unassembled WGS sequence"/>
</dbReference>